<sequence>MGRETRVNTTDLRDLADTLRDVAAHINTADHMTNGVAKNVAFSHGVACLQSIGALSAANYSRGAAAQALQAVSNSLASKLDAAAGQYDSTDQQQAGGLDGQMHPR</sequence>
<keyword evidence="3" id="KW-1185">Reference proteome</keyword>
<protein>
    <submittedName>
        <fullName evidence="2">ESX-1 secretion-associated protein</fullName>
    </submittedName>
</protein>
<proteinExistence type="predicted"/>
<dbReference type="RefSeq" id="WP_214091672.1">
    <property type="nucleotide sequence ID" value="NZ_JAHCLR010000005.1"/>
</dbReference>
<dbReference type="Pfam" id="PF10824">
    <property type="entry name" value="T7SS_ESX_EspC"/>
    <property type="match status" value="1"/>
</dbReference>
<feature type="region of interest" description="Disordered" evidence="1">
    <location>
        <begin position="84"/>
        <end position="105"/>
    </location>
</feature>
<evidence type="ECO:0000313" key="2">
    <source>
        <dbReference type="EMBL" id="MBS9532779.1"/>
    </source>
</evidence>
<dbReference type="Proteomes" id="UP001519535">
    <property type="component" value="Unassembled WGS sequence"/>
</dbReference>
<name>A0ABS5RGL8_9MYCO</name>
<comment type="caution">
    <text evidence="2">The sequence shown here is derived from an EMBL/GenBank/DDBJ whole genome shotgun (WGS) entry which is preliminary data.</text>
</comment>
<reference evidence="2 3" key="1">
    <citation type="submission" date="2021-05" db="EMBL/GenBank/DDBJ databases">
        <title>Mycobacterium acidophilum sp. nov., an extremely acid-tolerant member of the genus Mycobacterium.</title>
        <authorList>
            <person name="Xia J."/>
        </authorList>
    </citation>
    <scope>NUCLEOTIDE SEQUENCE [LARGE SCALE GENOMIC DNA]</scope>
    <source>
        <strain evidence="2 3">M1</strain>
    </source>
</reference>
<evidence type="ECO:0000313" key="3">
    <source>
        <dbReference type="Proteomes" id="UP001519535"/>
    </source>
</evidence>
<organism evidence="2 3">
    <name type="scientific">Mycolicibacter acidiphilus</name>
    <dbReference type="NCBI Taxonomy" id="2835306"/>
    <lineage>
        <taxon>Bacteria</taxon>
        <taxon>Bacillati</taxon>
        <taxon>Actinomycetota</taxon>
        <taxon>Actinomycetes</taxon>
        <taxon>Mycobacteriales</taxon>
        <taxon>Mycobacteriaceae</taxon>
        <taxon>Mycolicibacter</taxon>
    </lineage>
</organism>
<accession>A0ABS5RGL8</accession>
<evidence type="ECO:0000256" key="1">
    <source>
        <dbReference type="SAM" id="MobiDB-lite"/>
    </source>
</evidence>
<dbReference type="EMBL" id="JAHCLR010000005">
    <property type="protein sequence ID" value="MBS9532779.1"/>
    <property type="molecule type" value="Genomic_DNA"/>
</dbReference>
<gene>
    <name evidence="2" type="ORF">KIH27_04155</name>
</gene>
<dbReference type="InterPro" id="IPR022536">
    <property type="entry name" value="EspC"/>
</dbReference>